<evidence type="ECO:0000259" key="1">
    <source>
        <dbReference type="Pfam" id="PF13467"/>
    </source>
</evidence>
<dbReference type="EMBL" id="BPQQ01000081">
    <property type="protein sequence ID" value="GJE03537.1"/>
    <property type="molecule type" value="Genomic_DNA"/>
</dbReference>
<dbReference type="Pfam" id="PF13467">
    <property type="entry name" value="RHH_4"/>
    <property type="match status" value="1"/>
</dbReference>
<sequence length="75" mass="8048">MTRAAGGVLKRSLMIAGHRTSVSLETPFWDALREIAAGRGLSVQALVGQIDAGRGEQNLSSAVRVFVLRAVQERD</sequence>
<feature type="domain" description="Ribbon-helix-helix" evidence="1">
    <location>
        <begin position="10"/>
        <end position="70"/>
    </location>
</feature>
<evidence type="ECO:0000313" key="2">
    <source>
        <dbReference type="EMBL" id="GJE03537.1"/>
    </source>
</evidence>
<dbReference type="InterPro" id="IPR027373">
    <property type="entry name" value="RHH_dom"/>
</dbReference>
<reference evidence="2" key="1">
    <citation type="journal article" date="2021" name="Front. Microbiol.">
        <title>Comprehensive Comparative Genomics and Phenotyping of Methylobacterium Species.</title>
        <authorList>
            <person name="Alessa O."/>
            <person name="Ogura Y."/>
            <person name="Fujitani Y."/>
            <person name="Takami H."/>
            <person name="Hayashi T."/>
            <person name="Sahin N."/>
            <person name="Tani A."/>
        </authorList>
    </citation>
    <scope>NUCLEOTIDE SEQUENCE</scope>
    <source>
        <strain evidence="2">DSM 17168</strain>
    </source>
</reference>
<gene>
    <name evidence="2" type="ORF">GMJLKIPL_5494</name>
</gene>
<reference evidence="2" key="2">
    <citation type="submission" date="2021-08" db="EMBL/GenBank/DDBJ databases">
        <authorList>
            <person name="Tani A."/>
            <person name="Ola A."/>
            <person name="Ogura Y."/>
            <person name="Katsura K."/>
            <person name="Hayashi T."/>
        </authorList>
    </citation>
    <scope>NUCLEOTIDE SEQUENCE</scope>
    <source>
        <strain evidence="2">DSM 17168</strain>
    </source>
</reference>
<organism evidence="2 3">
    <name type="scientific">Methylobacterium isbiliense</name>
    <dbReference type="NCBI Taxonomy" id="315478"/>
    <lineage>
        <taxon>Bacteria</taxon>
        <taxon>Pseudomonadati</taxon>
        <taxon>Pseudomonadota</taxon>
        <taxon>Alphaproteobacteria</taxon>
        <taxon>Hyphomicrobiales</taxon>
        <taxon>Methylobacteriaceae</taxon>
        <taxon>Methylobacterium</taxon>
    </lineage>
</organism>
<protein>
    <recommendedName>
        <fullName evidence="1">Ribbon-helix-helix domain-containing protein</fullName>
    </recommendedName>
</protein>
<evidence type="ECO:0000313" key="3">
    <source>
        <dbReference type="Proteomes" id="UP001055153"/>
    </source>
</evidence>
<comment type="caution">
    <text evidence="2">The sequence shown here is derived from an EMBL/GenBank/DDBJ whole genome shotgun (WGS) entry which is preliminary data.</text>
</comment>
<dbReference type="RefSeq" id="WP_238240924.1">
    <property type="nucleotide sequence ID" value="NZ_BPQQ01000081.1"/>
</dbReference>
<name>A0ABQ4SK52_9HYPH</name>
<keyword evidence="3" id="KW-1185">Reference proteome</keyword>
<dbReference type="Proteomes" id="UP001055153">
    <property type="component" value="Unassembled WGS sequence"/>
</dbReference>
<dbReference type="Gene3D" id="1.10.3990.20">
    <property type="entry name" value="protein bp1543"/>
    <property type="match status" value="1"/>
</dbReference>
<proteinExistence type="predicted"/>
<accession>A0ABQ4SK52</accession>
<dbReference type="InterPro" id="IPR038268">
    <property type="entry name" value="RHH_sf"/>
</dbReference>